<name>A0A7D4T0R0_9GAMM</name>
<dbReference type="EMBL" id="CP054020">
    <property type="protein sequence ID" value="QKI88965.1"/>
    <property type="molecule type" value="Genomic_DNA"/>
</dbReference>
<dbReference type="Gene3D" id="1.10.238.160">
    <property type="match status" value="1"/>
</dbReference>
<dbReference type="Proteomes" id="UP000504724">
    <property type="component" value="Chromosome"/>
</dbReference>
<evidence type="ECO:0000313" key="1">
    <source>
        <dbReference type="EMBL" id="QKI88965.1"/>
    </source>
</evidence>
<protein>
    <submittedName>
        <fullName evidence="1">AlpA family phage regulatory protein</fullName>
    </submittedName>
</protein>
<dbReference type="RefSeq" id="WP_173284640.1">
    <property type="nucleotide sequence ID" value="NZ_CP054020.1"/>
</dbReference>
<dbReference type="InterPro" id="IPR010260">
    <property type="entry name" value="AlpA"/>
</dbReference>
<proteinExistence type="predicted"/>
<dbReference type="AlphaFoldDB" id="A0A7D4T0R0"/>
<dbReference type="KEGG" id="txa:HQN79_04955"/>
<dbReference type="Pfam" id="PF05930">
    <property type="entry name" value="Phage_AlpA"/>
    <property type="match status" value="1"/>
</dbReference>
<reference evidence="1 2" key="1">
    <citation type="submission" date="2020-05" db="EMBL/GenBank/DDBJ databases">
        <title>Thiomicrorhabdus sediminis sp.nov. and Thiomicrorhabdus xiamenensis sp.nov., novel sulfur-oxidizing bacteria isolated from coastal sediment.</title>
        <authorList>
            <person name="Liu X."/>
        </authorList>
    </citation>
    <scope>NUCLEOTIDE SEQUENCE [LARGE SCALE GENOMIC DNA]</scope>
    <source>
        <strain evidence="1 2">G2</strain>
    </source>
</reference>
<accession>A0A7D4T0R0</accession>
<sequence>MINRSNKLTPPENQLIRIRPMCKTMLGGVNNSTIYRWIKTEGFPKPIKLSPSCSVWNIAEVQAWIDARKEMSV</sequence>
<organism evidence="1 2">
    <name type="scientific">Thiomicrorhabdus xiamenensis</name>
    <dbReference type="NCBI Taxonomy" id="2739063"/>
    <lineage>
        <taxon>Bacteria</taxon>
        <taxon>Pseudomonadati</taxon>
        <taxon>Pseudomonadota</taxon>
        <taxon>Gammaproteobacteria</taxon>
        <taxon>Thiotrichales</taxon>
        <taxon>Piscirickettsiaceae</taxon>
        <taxon>Thiomicrorhabdus</taxon>
    </lineage>
</organism>
<gene>
    <name evidence="1" type="ORF">HQN79_04955</name>
</gene>
<evidence type="ECO:0000313" key="2">
    <source>
        <dbReference type="Proteomes" id="UP000504724"/>
    </source>
</evidence>
<keyword evidence="2" id="KW-1185">Reference proteome</keyword>